<evidence type="ECO:0000256" key="2">
    <source>
        <dbReference type="SAM" id="MobiDB-lite"/>
    </source>
</evidence>
<name>A0A1S7DPE6_RIEAN</name>
<accession>A0A1S7DPE6</accession>
<organism evidence="3 4">
    <name type="scientific">Riemerella anatipestifer</name>
    <name type="common">Moraxella anatipestifer</name>
    <dbReference type="NCBI Taxonomy" id="34085"/>
    <lineage>
        <taxon>Bacteria</taxon>
        <taxon>Pseudomonadati</taxon>
        <taxon>Bacteroidota</taxon>
        <taxon>Flavobacteriia</taxon>
        <taxon>Flavobacteriales</taxon>
        <taxon>Weeksellaceae</taxon>
        <taxon>Riemerella</taxon>
    </lineage>
</organism>
<feature type="coiled-coil region" evidence="1">
    <location>
        <begin position="1098"/>
        <end position="1129"/>
    </location>
</feature>
<dbReference type="RefSeq" id="WP_079206212.1">
    <property type="nucleotide sequence ID" value="NZ_CP011859.1"/>
</dbReference>
<evidence type="ECO:0000256" key="1">
    <source>
        <dbReference type="SAM" id="Coils"/>
    </source>
</evidence>
<sequence>MSDLEPIKLDFTVNNSVVFEEFAKMVKAAQEQTKSVDNAQSKFKEYINTQLSASGALSQSAQLTDAQTKALQRHAETIDYLKGQIANTFDPTQLGVYNYQLSQAQQAINSILESANNKAALIDTAEMEKANQKLQEAERLLDQISDKTFTPPFASPEELEVLSTEINNANDELEQLGIVIDFISAKMGTMDSGSQAFKDLEKDIATANQMLGRLPQSYDTAGNSIDQMTDVLKEFQNQLNAETDPEKIKILNQNIENLENSIKKLKNAGKEGFDDFGNKLEENREKAVSLQTELENLVQSMARLRMAGKQKSDEYEALKSRAIEARAAIASTNQEINASASSTSGLDTLIRATSAVASGYSLAQSTAALFGAENEEVEQSIMKITAAMSALQSLQQIQAELKKSDSLATMAQTKAQGLYTAVVGSSTGALKIFRIALASTGIGLIIVLLASLVANWDKVTASIKKSFPALKGFGDKVDEVKAHVMGFLNAYLSLYETVWNTLKKLFKLDIKGAVNEALNVFNNAKNAYNNAKQDSLSASEQEKKDAHLKKSLEIYDRETERLEHLTGKKQYDRREKSIKAQLRLVDKGSKEEAELIHKKNLLLADKEKERNDEAKKQADKRQKEAEKAAKKAEQLARQEAEARKSALNSIAQAEREYQKSRMIATDKEIADIQDKYAKLRAEAQKAKLGAMDIMRIDNLEKAETKSVTEKHANEQFFKELEEQKELFAAYEVFKTKVGKEEADKRYQNELLAFENYGALLDAEMEKIKALGDALTPEQFQKLEKLQSEKKSYDKDKNKEAEQKYAEAYNALLSFDDKRRAIETKYQQDKVLLTQITDEKVRQAKLAELEFQKKAALDAVNTEAYDRETIMQRLSENLMGITRRELNSRIASLEEYLEKAGDHLDETQKEFVQNELKKAKAVRATTDVGVEEKVLLQEKEAILKRITDLQSKGITNVSDELKQLEEVNMKLKDILAKKFAKVSEVAGQLGGAFSELGGALKEYDEGLGDTVESMGELLNVASDVAGALADFASGPQGIVSGIMKTIKAITSIFSIGAKARESERKAQEQIKKYHDEIFQSQLNYNSELRKRVAEEVKLNDLYKSRVTNIREEMEAHRKNAESIKKDQEAVFKRLLNARTVIGMHTEKYGGFLGIGRKTRVVEETSSVAKLLGIGKWVEKEIVKIAGWSLKIRVFEPGEVELTDEIFDRLEKLNAEKPLTGDAKTAYEQLKKLRDEYGSIEAADRELKKQLREAITGTTADSLADSIKQGIASGKKSFADFADDIEAFLRNAVLAGLETDMFKEKTQKLHEALAEMMKDGVITAEEREQFNQLYMAIVEESKQKVEMLNQAGIGVIKDQERLNSLQGAIKGASQESIDILSGHFAGVRLHVIEIVKMMKSNGTSGLEKLSKLIEIQMNIERNTRKTAENTEKLHDIDEGISKVEKAIKGNGNDAKGLGF</sequence>
<reference evidence="3 4" key="1">
    <citation type="submission" date="2015-06" db="EMBL/GenBank/DDBJ databases">
        <title>R. anatipestifer strain HXb2 is the most virulent strain so far, and the genome sequence would help us uncover the pathogenesis.</title>
        <authorList>
            <person name="Hu Q."/>
            <person name="Qi J."/>
            <person name="Bo H."/>
            <person name="Liu G."/>
            <person name="Tao M."/>
            <person name="Ding Y."/>
            <person name="Xue Y."/>
        </authorList>
    </citation>
    <scope>NUCLEOTIDE SEQUENCE [LARGE SCALE GENOMIC DNA]</scope>
    <source>
        <strain evidence="3 4">HXb2</strain>
    </source>
</reference>
<dbReference type="Proteomes" id="UP000189883">
    <property type="component" value="Chromosome"/>
</dbReference>
<feature type="coiled-coil region" evidence="1">
    <location>
        <begin position="120"/>
        <end position="179"/>
    </location>
</feature>
<keyword evidence="1" id="KW-0175">Coiled coil</keyword>
<evidence type="ECO:0000313" key="4">
    <source>
        <dbReference type="Proteomes" id="UP000189883"/>
    </source>
</evidence>
<proteinExistence type="predicted"/>
<dbReference type="Gene3D" id="1.10.287.1490">
    <property type="match status" value="1"/>
</dbReference>
<evidence type="ECO:0000313" key="3">
    <source>
        <dbReference type="EMBL" id="AQY20989.1"/>
    </source>
</evidence>
<feature type="coiled-coil region" evidence="1">
    <location>
        <begin position="248"/>
        <end position="335"/>
    </location>
</feature>
<protein>
    <submittedName>
        <fullName evidence="3">Uncharacterized protein</fullName>
    </submittedName>
</protein>
<feature type="region of interest" description="Disordered" evidence="2">
    <location>
        <begin position="606"/>
        <end position="632"/>
    </location>
</feature>
<feature type="coiled-coil region" evidence="1">
    <location>
        <begin position="1221"/>
        <end position="1248"/>
    </location>
</feature>
<gene>
    <name evidence="3" type="ORF">AB406_0023</name>
</gene>
<dbReference type="EMBL" id="CP011859">
    <property type="protein sequence ID" value="AQY20989.1"/>
    <property type="molecule type" value="Genomic_DNA"/>
</dbReference>